<organism evidence="1">
    <name type="scientific">Arundo donax</name>
    <name type="common">Giant reed</name>
    <name type="synonym">Donax arundinaceus</name>
    <dbReference type="NCBI Taxonomy" id="35708"/>
    <lineage>
        <taxon>Eukaryota</taxon>
        <taxon>Viridiplantae</taxon>
        <taxon>Streptophyta</taxon>
        <taxon>Embryophyta</taxon>
        <taxon>Tracheophyta</taxon>
        <taxon>Spermatophyta</taxon>
        <taxon>Magnoliopsida</taxon>
        <taxon>Liliopsida</taxon>
        <taxon>Poales</taxon>
        <taxon>Poaceae</taxon>
        <taxon>PACMAD clade</taxon>
        <taxon>Arundinoideae</taxon>
        <taxon>Arundineae</taxon>
        <taxon>Arundo</taxon>
    </lineage>
</organism>
<reference evidence="1" key="1">
    <citation type="submission" date="2014-09" db="EMBL/GenBank/DDBJ databases">
        <authorList>
            <person name="Magalhaes I.L.F."/>
            <person name="Oliveira U."/>
            <person name="Santos F.R."/>
            <person name="Vidigal T.H.D.A."/>
            <person name="Brescovit A.D."/>
            <person name="Santos A.J."/>
        </authorList>
    </citation>
    <scope>NUCLEOTIDE SEQUENCE</scope>
    <source>
        <tissue evidence="1">Shoot tissue taken approximately 20 cm above the soil surface</tissue>
    </source>
</reference>
<reference evidence="1" key="2">
    <citation type="journal article" date="2015" name="Data Brief">
        <title>Shoot transcriptome of the giant reed, Arundo donax.</title>
        <authorList>
            <person name="Barrero R.A."/>
            <person name="Guerrero F.D."/>
            <person name="Moolhuijzen P."/>
            <person name="Goolsby J.A."/>
            <person name="Tidwell J."/>
            <person name="Bellgard S.E."/>
            <person name="Bellgard M.I."/>
        </authorList>
    </citation>
    <scope>NUCLEOTIDE SEQUENCE</scope>
    <source>
        <tissue evidence="1">Shoot tissue taken approximately 20 cm above the soil surface</tissue>
    </source>
</reference>
<sequence>MSLLHFERGVPPDAVYLRSLEDEVILYCLLLRMYK</sequence>
<evidence type="ECO:0000313" key="1">
    <source>
        <dbReference type="EMBL" id="JAD48962.1"/>
    </source>
</evidence>
<protein>
    <submittedName>
        <fullName evidence="1">Uncharacterized protein</fullName>
    </submittedName>
</protein>
<name>A0A0A9APE2_ARUDO</name>
<dbReference type="EMBL" id="GBRH01248933">
    <property type="protein sequence ID" value="JAD48962.1"/>
    <property type="molecule type" value="Transcribed_RNA"/>
</dbReference>
<proteinExistence type="predicted"/>
<accession>A0A0A9APE2</accession>
<dbReference type="AlphaFoldDB" id="A0A0A9APE2"/>